<accession>A0A919NPY2</accession>
<organism evidence="1 2">
    <name type="scientific">Paractinoplanes tereljensis</name>
    <dbReference type="NCBI Taxonomy" id="571912"/>
    <lineage>
        <taxon>Bacteria</taxon>
        <taxon>Bacillati</taxon>
        <taxon>Actinomycetota</taxon>
        <taxon>Actinomycetes</taxon>
        <taxon>Micromonosporales</taxon>
        <taxon>Micromonosporaceae</taxon>
        <taxon>Paractinoplanes</taxon>
    </lineage>
</organism>
<keyword evidence="2" id="KW-1185">Reference proteome</keyword>
<sequence>MVFDLQPGDPLSPVILHVPHASRALTGVARDSLLITDSELTSELDHLTDAHTDVLASRAASAVAVRPWIFANRWSRLVVDPERFLGPAEEMLAVGMGAVYTHGFAGRKLRDDDPVRAEAALQAHYHPYARGLADLVAERIATTGRAVILDVHSYPTRALPYELHGDDPRPPVCLGTDDFHTPPALIAAAVSAFGEFACNTPFAGCYVPSDRWQVDDRVWSLMIEIRRDWYMAEPGGAFHAGLDVLAGGLAGLIAVASSW</sequence>
<dbReference type="Gene3D" id="3.40.630.40">
    <property type="entry name" value="Zn-dependent exopeptidases"/>
    <property type="match status" value="1"/>
</dbReference>
<evidence type="ECO:0000313" key="1">
    <source>
        <dbReference type="EMBL" id="GIF21926.1"/>
    </source>
</evidence>
<gene>
    <name evidence="1" type="ORF">Ate02nite_46560</name>
</gene>
<dbReference type="EMBL" id="BOMY01000033">
    <property type="protein sequence ID" value="GIF21926.1"/>
    <property type="molecule type" value="Genomic_DNA"/>
</dbReference>
<name>A0A919NPY2_9ACTN</name>
<dbReference type="AlphaFoldDB" id="A0A919NPY2"/>
<dbReference type="Proteomes" id="UP000623608">
    <property type="component" value="Unassembled WGS sequence"/>
</dbReference>
<proteinExistence type="predicted"/>
<dbReference type="RefSeq" id="WP_203808980.1">
    <property type="nucleotide sequence ID" value="NZ_BOMY01000033.1"/>
</dbReference>
<comment type="caution">
    <text evidence="1">The sequence shown here is derived from an EMBL/GenBank/DDBJ whole genome shotgun (WGS) entry which is preliminary data.</text>
</comment>
<evidence type="ECO:0000313" key="2">
    <source>
        <dbReference type="Proteomes" id="UP000623608"/>
    </source>
</evidence>
<protein>
    <recommendedName>
        <fullName evidence="3">N-formylglutamate amidohydrolase</fullName>
    </recommendedName>
</protein>
<evidence type="ECO:0008006" key="3">
    <source>
        <dbReference type="Google" id="ProtNLM"/>
    </source>
</evidence>
<reference evidence="1" key="1">
    <citation type="submission" date="2021-01" db="EMBL/GenBank/DDBJ databases">
        <title>Whole genome shotgun sequence of Actinoplanes tereljensis NBRC 105297.</title>
        <authorList>
            <person name="Komaki H."/>
            <person name="Tamura T."/>
        </authorList>
    </citation>
    <scope>NUCLEOTIDE SEQUENCE</scope>
    <source>
        <strain evidence="1">NBRC 105297</strain>
    </source>
</reference>
<dbReference type="SUPFAM" id="SSF53187">
    <property type="entry name" value="Zn-dependent exopeptidases"/>
    <property type="match status" value="1"/>
</dbReference>
<dbReference type="Pfam" id="PF05013">
    <property type="entry name" value="FGase"/>
    <property type="match status" value="1"/>
</dbReference>
<dbReference type="InterPro" id="IPR007709">
    <property type="entry name" value="N-FG_amidohydro"/>
</dbReference>